<accession>A0ABU0P5E5</accession>
<dbReference type="Proteomes" id="UP001239085">
    <property type="component" value="Unassembled WGS sequence"/>
</dbReference>
<dbReference type="EMBL" id="JAUSXK010000001">
    <property type="protein sequence ID" value="MDQ0642542.1"/>
    <property type="molecule type" value="Genomic_DNA"/>
</dbReference>
<comment type="caution">
    <text evidence="1">The sequence shown here is derived from an EMBL/GenBank/DDBJ whole genome shotgun (WGS) entry which is preliminary data.</text>
</comment>
<gene>
    <name evidence="1" type="ORF">QFZ46_000702</name>
</gene>
<protein>
    <submittedName>
        <fullName evidence="1">Uncharacterized protein</fullName>
    </submittedName>
</protein>
<sequence>MALHDTRGALALAGADDVDQLACLEETVDRELLTKRIVSSIRSADLGDVAARRDAGSLEVGRKGGWLTLRGSICPAAI</sequence>
<reference evidence="1 2" key="1">
    <citation type="submission" date="2023-07" db="EMBL/GenBank/DDBJ databases">
        <title>Comparative genomics of wheat-associated soil bacteria to identify genetic determinants of phenazine resistance.</title>
        <authorList>
            <person name="Mouncey N."/>
        </authorList>
    </citation>
    <scope>NUCLEOTIDE SEQUENCE [LARGE SCALE GENOMIC DNA]</scope>
    <source>
        <strain evidence="1 2">W2I7</strain>
    </source>
</reference>
<keyword evidence="2" id="KW-1185">Reference proteome</keyword>
<evidence type="ECO:0000313" key="1">
    <source>
        <dbReference type="EMBL" id="MDQ0642542.1"/>
    </source>
</evidence>
<proteinExistence type="predicted"/>
<organism evidence="1 2">
    <name type="scientific">Microbacterium murale</name>
    <dbReference type="NCBI Taxonomy" id="1081040"/>
    <lineage>
        <taxon>Bacteria</taxon>
        <taxon>Bacillati</taxon>
        <taxon>Actinomycetota</taxon>
        <taxon>Actinomycetes</taxon>
        <taxon>Micrococcales</taxon>
        <taxon>Microbacteriaceae</taxon>
        <taxon>Microbacterium</taxon>
    </lineage>
</organism>
<name>A0ABU0P5E5_9MICO</name>
<evidence type="ECO:0000313" key="2">
    <source>
        <dbReference type="Proteomes" id="UP001239085"/>
    </source>
</evidence>